<dbReference type="PANTHER" id="PTHR42037:SF1">
    <property type="match status" value="1"/>
</dbReference>
<protein>
    <submittedName>
        <fullName evidence="2">Uncharacterized protein</fullName>
    </submittedName>
</protein>
<comment type="caution">
    <text evidence="2">The sequence shown here is derived from an EMBL/GenBank/DDBJ whole genome shotgun (WGS) entry which is preliminary data.</text>
</comment>
<sequence>MSRSKRARSAPKGAVSSPPRPVDDFPPKYKKLINRFYEPLILLRVLGQTRGGHSTVQEHDTRSLQCTRRRFLACLAYVASNAKRKKISEFLAKLLERLRVIATSTADGDGEDEIATKCIDFATPRIKKEVGLLRSRIAQYHKRSAARATEQDMMLLGWLGYFQNPEALVSICQFAYDERRSTWMKELEQRSRSPRYKSSDDASHVMFNYIRHYVGRLADHIRKPKHLIQHCQQLIFLFDNWTVKGVEAMQATPRPEHSPQTSLPNILKRMLPKDDPKLPEYEGALTVMDRGHHISDGLREYWSDPTFQPKVHAEIQILEQFYNNGLAFEDNDPYIACSKPACFCCHLYFRHHPLKCVEADSHQKVYHNWGPPMINTKDEKEFMRQRDILNEMVKDIRNDALNQIIQRRGSLAWHADSVTGITESVLAEREQADELDSVDGSAPSYNPDSDELFDMPEIDSEAVSFCSDADDPESDSDGGVALDITELSVSQ</sequence>
<organism evidence="2 3">
    <name type="scientific">Rhizodiscina lignyota</name>
    <dbReference type="NCBI Taxonomy" id="1504668"/>
    <lineage>
        <taxon>Eukaryota</taxon>
        <taxon>Fungi</taxon>
        <taxon>Dikarya</taxon>
        <taxon>Ascomycota</taxon>
        <taxon>Pezizomycotina</taxon>
        <taxon>Dothideomycetes</taxon>
        <taxon>Pleosporomycetidae</taxon>
        <taxon>Aulographales</taxon>
        <taxon>Rhizodiscinaceae</taxon>
        <taxon>Rhizodiscina</taxon>
    </lineage>
</organism>
<dbReference type="Proteomes" id="UP000799772">
    <property type="component" value="Unassembled WGS sequence"/>
</dbReference>
<evidence type="ECO:0000313" key="2">
    <source>
        <dbReference type="EMBL" id="KAF2099801.1"/>
    </source>
</evidence>
<dbReference type="InterPro" id="IPR027796">
    <property type="entry name" value="OTT_1508_deam-like"/>
</dbReference>
<dbReference type="EMBL" id="ML978125">
    <property type="protein sequence ID" value="KAF2099801.1"/>
    <property type="molecule type" value="Genomic_DNA"/>
</dbReference>
<feature type="compositionally biased region" description="Acidic residues" evidence="1">
    <location>
        <begin position="448"/>
        <end position="460"/>
    </location>
</feature>
<evidence type="ECO:0000256" key="1">
    <source>
        <dbReference type="SAM" id="MobiDB-lite"/>
    </source>
</evidence>
<gene>
    <name evidence="2" type="ORF">NA57DRAFT_55743</name>
</gene>
<dbReference type="OrthoDB" id="3251507at2759"/>
<proteinExistence type="predicted"/>
<dbReference type="Pfam" id="PF14441">
    <property type="entry name" value="OTT_1508_deam"/>
    <property type="match status" value="1"/>
</dbReference>
<name>A0A9P4IDE8_9PEZI</name>
<dbReference type="AlphaFoldDB" id="A0A9P4IDE8"/>
<dbReference type="PANTHER" id="PTHR42037">
    <property type="match status" value="1"/>
</dbReference>
<accession>A0A9P4IDE8</accession>
<feature type="region of interest" description="Disordered" evidence="1">
    <location>
        <begin position="432"/>
        <end position="491"/>
    </location>
</feature>
<keyword evidence="3" id="KW-1185">Reference proteome</keyword>
<reference evidence="2" key="1">
    <citation type="journal article" date="2020" name="Stud. Mycol.">
        <title>101 Dothideomycetes genomes: a test case for predicting lifestyles and emergence of pathogens.</title>
        <authorList>
            <person name="Haridas S."/>
            <person name="Albert R."/>
            <person name="Binder M."/>
            <person name="Bloem J."/>
            <person name="Labutti K."/>
            <person name="Salamov A."/>
            <person name="Andreopoulos B."/>
            <person name="Baker S."/>
            <person name="Barry K."/>
            <person name="Bills G."/>
            <person name="Bluhm B."/>
            <person name="Cannon C."/>
            <person name="Castanera R."/>
            <person name="Culley D."/>
            <person name="Daum C."/>
            <person name="Ezra D."/>
            <person name="Gonzalez J."/>
            <person name="Henrissat B."/>
            <person name="Kuo A."/>
            <person name="Liang C."/>
            <person name="Lipzen A."/>
            <person name="Lutzoni F."/>
            <person name="Magnuson J."/>
            <person name="Mondo S."/>
            <person name="Nolan M."/>
            <person name="Ohm R."/>
            <person name="Pangilinan J."/>
            <person name="Park H.-J."/>
            <person name="Ramirez L."/>
            <person name="Alfaro M."/>
            <person name="Sun H."/>
            <person name="Tritt A."/>
            <person name="Yoshinaga Y."/>
            <person name="Zwiers L.-H."/>
            <person name="Turgeon B."/>
            <person name="Goodwin S."/>
            <person name="Spatafora J."/>
            <person name="Crous P."/>
            <person name="Grigoriev I."/>
        </authorList>
    </citation>
    <scope>NUCLEOTIDE SEQUENCE</scope>
    <source>
        <strain evidence="2">CBS 133067</strain>
    </source>
</reference>
<evidence type="ECO:0000313" key="3">
    <source>
        <dbReference type="Proteomes" id="UP000799772"/>
    </source>
</evidence>
<feature type="region of interest" description="Disordered" evidence="1">
    <location>
        <begin position="1"/>
        <end position="23"/>
    </location>
</feature>